<evidence type="ECO:0000256" key="2">
    <source>
        <dbReference type="SAM" id="SignalP"/>
    </source>
</evidence>
<reference evidence="3" key="2">
    <citation type="submission" date="2021-08" db="EMBL/GenBank/DDBJ databases">
        <authorList>
            <person name="Tani A."/>
            <person name="Ola A."/>
            <person name="Ogura Y."/>
            <person name="Katsura K."/>
            <person name="Hayashi T."/>
        </authorList>
    </citation>
    <scope>NUCLEOTIDE SEQUENCE</scope>
    <source>
        <strain evidence="3">DSM 17168</strain>
    </source>
</reference>
<dbReference type="Proteomes" id="UP001055153">
    <property type="component" value="Unassembled WGS sequence"/>
</dbReference>
<dbReference type="EMBL" id="BPQQ01000022">
    <property type="protein sequence ID" value="GJE00203.1"/>
    <property type="molecule type" value="Genomic_DNA"/>
</dbReference>
<evidence type="ECO:0000313" key="3">
    <source>
        <dbReference type="EMBL" id="GJE00203.1"/>
    </source>
</evidence>
<feature type="signal peptide" evidence="2">
    <location>
        <begin position="1"/>
        <end position="21"/>
    </location>
</feature>
<keyword evidence="4" id="KW-1185">Reference proteome</keyword>
<organism evidence="3 4">
    <name type="scientific">Methylobacterium isbiliense</name>
    <dbReference type="NCBI Taxonomy" id="315478"/>
    <lineage>
        <taxon>Bacteria</taxon>
        <taxon>Pseudomonadati</taxon>
        <taxon>Pseudomonadota</taxon>
        <taxon>Alphaproteobacteria</taxon>
        <taxon>Hyphomicrobiales</taxon>
        <taxon>Methylobacteriaceae</taxon>
        <taxon>Methylobacterium</taxon>
    </lineage>
</organism>
<keyword evidence="2" id="KW-0732">Signal</keyword>
<dbReference type="SUPFAM" id="SSF56925">
    <property type="entry name" value="OMPA-like"/>
    <property type="match status" value="1"/>
</dbReference>
<dbReference type="PANTHER" id="PTHR34001:SF3">
    <property type="entry name" value="BLL7405 PROTEIN"/>
    <property type="match status" value="1"/>
</dbReference>
<feature type="chain" id="PRO_5045756531" description="Porin" evidence="2">
    <location>
        <begin position="22"/>
        <end position="292"/>
    </location>
</feature>
<comment type="similarity">
    <text evidence="1">Belongs to the Omp25/RopB family.</text>
</comment>
<name>A0ABQ4SE51_9HYPH</name>
<dbReference type="InterPro" id="IPR011250">
    <property type="entry name" value="OMP/PagP_B-barrel"/>
</dbReference>
<evidence type="ECO:0000313" key="4">
    <source>
        <dbReference type="Proteomes" id="UP001055153"/>
    </source>
</evidence>
<proteinExistence type="inferred from homology"/>
<accession>A0ABQ4SE51</accession>
<dbReference type="Gene3D" id="2.40.160.20">
    <property type="match status" value="1"/>
</dbReference>
<sequence length="292" mass="31240">MLKTLALTGAATALLAGTALAADLPVRAAPPVFTPVPVFTWTGFYAGLHTNYAFTDRQRITTRGNDLAPTNTIANVATGRRPAVVFNETDGLANIGGGFGYNYQFTPGSGFVVGIQTDWAWTDLSKRTVFFSALNDPSLYQQSLDWLGTVTGRVGYAFDRFLVYGMGGFAYGNVEYAASFFSNAAGNPLAYAGRFNDLQTGFAYGGGIEYAIPTDSFLARFNVLGLLGIKSEAVTLKAEYLRYDLGSRNVFVNNVGLVLPGAAANPRGSYTSRFTTEGNLVRAGFTYKFGGL</sequence>
<evidence type="ECO:0008006" key="5">
    <source>
        <dbReference type="Google" id="ProtNLM"/>
    </source>
</evidence>
<gene>
    <name evidence="3" type="ORF">GMJLKIPL_2121</name>
</gene>
<comment type="caution">
    <text evidence="3">The sequence shown here is derived from an EMBL/GenBank/DDBJ whole genome shotgun (WGS) entry which is preliminary data.</text>
</comment>
<protein>
    <recommendedName>
        <fullName evidence="5">Porin</fullName>
    </recommendedName>
</protein>
<reference evidence="3" key="1">
    <citation type="journal article" date="2021" name="Front. Microbiol.">
        <title>Comprehensive Comparative Genomics and Phenotyping of Methylobacterium Species.</title>
        <authorList>
            <person name="Alessa O."/>
            <person name="Ogura Y."/>
            <person name="Fujitani Y."/>
            <person name="Takami H."/>
            <person name="Hayashi T."/>
            <person name="Sahin N."/>
            <person name="Tani A."/>
        </authorList>
    </citation>
    <scope>NUCLEOTIDE SEQUENCE</scope>
    <source>
        <strain evidence="3">DSM 17168</strain>
    </source>
</reference>
<dbReference type="RefSeq" id="WP_238235081.1">
    <property type="nucleotide sequence ID" value="NZ_BPQQ01000022.1"/>
</dbReference>
<dbReference type="PANTHER" id="PTHR34001">
    <property type="entry name" value="BLL7405 PROTEIN"/>
    <property type="match status" value="1"/>
</dbReference>
<dbReference type="InterPro" id="IPR051692">
    <property type="entry name" value="OMP-like"/>
</dbReference>
<evidence type="ECO:0000256" key="1">
    <source>
        <dbReference type="ARBA" id="ARBA00038306"/>
    </source>
</evidence>